<dbReference type="EMBL" id="FQNF01000007">
    <property type="protein sequence ID" value="SGZ38438.1"/>
    <property type="molecule type" value="Genomic_DNA"/>
</dbReference>
<dbReference type="FunFam" id="3.40.140.10:FF:000035">
    <property type="entry name" value="dCMP deaminase"/>
    <property type="match status" value="1"/>
</dbReference>
<dbReference type="InterPro" id="IPR015517">
    <property type="entry name" value="dCMP_deaminase-rel"/>
</dbReference>
<dbReference type="AlphaFoldDB" id="A0A1L0FFT7"/>
<evidence type="ECO:0000256" key="1">
    <source>
        <dbReference type="ARBA" id="ARBA00001947"/>
    </source>
</evidence>
<evidence type="ECO:0000256" key="2">
    <source>
        <dbReference type="ARBA" id="ARBA00006576"/>
    </source>
</evidence>
<evidence type="ECO:0000256" key="4">
    <source>
        <dbReference type="ARBA" id="ARBA00022727"/>
    </source>
</evidence>
<evidence type="ECO:0000256" key="3">
    <source>
        <dbReference type="ARBA" id="ARBA00022723"/>
    </source>
</evidence>
<dbReference type="VEuPathDB" id="FungiDB:HGUI_00638"/>
<dbReference type="PROSITE" id="PS00903">
    <property type="entry name" value="CYT_DCMP_DEAMINASES_1"/>
    <property type="match status" value="1"/>
</dbReference>
<dbReference type="PANTHER" id="PTHR11086:SF18">
    <property type="entry name" value="DEOXYCYTIDYLATE DEAMINASE"/>
    <property type="match status" value="1"/>
</dbReference>
<evidence type="ECO:0000256" key="9">
    <source>
        <dbReference type="ARBA" id="ARBA00071582"/>
    </source>
</evidence>
<proteinExistence type="inferred from homology"/>
<dbReference type="CDD" id="cd01286">
    <property type="entry name" value="deoxycytidylate_deaminase"/>
    <property type="match status" value="1"/>
</dbReference>
<dbReference type="GO" id="GO:0006226">
    <property type="term" value="P:dUMP biosynthetic process"/>
    <property type="evidence" value="ECO:0007669"/>
    <property type="project" value="EnsemblFungi"/>
</dbReference>
<reference evidence="12" key="1">
    <citation type="submission" date="2016-11" db="EMBL/GenBank/DDBJ databases">
        <authorList>
            <person name="Guldener U."/>
        </authorList>
    </citation>
    <scope>NUCLEOTIDE SEQUENCE [LARGE SCALE GENOMIC DNA]</scope>
</reference>
<evidence type="ECO:0000259" key="10">
    <source>
        <dbReference type="PROSITE" id="PS51747"/>
    </source>
</evidence>
<comment type="similarity">
    <text evidence="2">Belongs to the cytidine and deoxycytidylate deaminase family.</text>
</comment>
<evidence type="ECO:0000313" key="12">
    <source>
        <dbReference type="Proteomes" id="UP000183365"/>
    </source>
</evidence>
<accession>A0A1L0FFT7</accession>
<dbReference type="InterPro" id="IPR016192">
    <property type="entry name" value="APOBEC/CMP_deaminase_Zn-bd"/>
</dbReference>
<dbReference type="InterPro" id="IPR016193">
    <property type="entry name" value="Cytidine_deaminase-like"/>
</dbReference>
<dbReference type="GO" id="GO:0005737">
    <property type="term" value="C:cytoplasm"/>
    <property type="evidence" value="ECO:0007669"/>
    <property type="project" value="TreeGrafter"/>
</dbReference>
<dbReference type="Gene3D" id="3.40.140.10">
    <property type="entry name" value="Cytidine Deaminase, domain 2"/>
    <property type="match status" value="1"/>
</dbReference>
<gene>
    <name evidence="11" type="ORF">HGUI_00638</name>
</gene>
<sequence>MIIFISSNADIYNHSKLHFILRTFLNDITYTMSGETKCFKVLNFVANTDDDEFLEIFGKIAKESACNSDISKIVDTVTTHYNENVFIHVSDFAALSKNIEMLRKRPFFIHVHIEFEISLLLKILAIEESKILNFITEMEKTQKIHESIYSNSAIKINIKNSQDPSTSANDEYLSLLEKNFENQLLRIPIFQSKNLSTPQGRTSPLRPSWDEYFMQLANLASTRSNCMKRKVGCCIVSNKKVIATGYNGTPRNLLNCFSGGCKRCNITSIDTSSPKTVHNLGTCYCLHAEENALLEAGNIRIDKGCTLYCDTCPCITCSVKIVQAGIGEVVYSQSYNMDGESIAIFDNAGIKIRQFDHTGVNREFNITL</sequence>
<dbReference type="OrthoDB" id="6710946at2759"/>
<dbReference type="InterPro" id="IPR035105">
    <property type="entry name" value="Deoxycytidylate_deaminase_dom"/>
</dbReference>
<keyword evidence="4" id="KW-0545">Nucleotide biosynthesis</keyword>
<evidence type="ECO:0000256" key="5">
    <source>
        <dbReference type="ARBA" id="ARBA00022801"/>
    </source>
</evidence>
<dbReference type="InterPro" id="IPR002125">
    <property type="entry name" value="CMP_dCMP_dom"/>
</dbReference>
<dbReference type="GO" id="GO:0004132">
    <property type="term" value="F:dCMP deaminase activity"/>
    <property type="evidence" value="ECO:0007669"/>
    <property type="project" value="UniProtKB-EC"/>
</dbReference>
<dbReference type="SUPFAM" id="SSF53927">
    <property type="entry name" value="Cytidine deaminase-like"/>
    <property type="match status" value="1"/>
</dbReference>
<evidence type="ECO:0000256" key="7">
    <source>
        <dbReference type="ARBA" id="ARBA00038938"/>
    </source>
</evidence>
<evidence type="ECO:0000313" key="11">
    <source>
        <dbReference type="EMBL" id="SGZ38438.1"/>
    </source>
</evidence>
<dbReference type="PANTHER" id="PTHR11086">
    <property type="entry name" value="DEOXYCYTIDYLATE DEAMINASE-RELATED"/>
    <property type="match status" value="1"/>
</dbReference>
<dbReference type="EC" id="3.5.4.12" evidence="7"/>
<keyword evidence="12" id="KW-1185">Reference proteome</keyword>
<comment type="cofactor">
    <cofactor evidence="1">
        <name>Zn(2+)</name>
        <dbReference type="ChEBI" id="CHEBI:29105"/>
    </cofactor>
</comment>
<dbReference type="Pfam" id="PF00383">
    <property type="entry name" value="dCMP_cyt_deam_1"/>
    <property type="match status" value="1"/>
</dbReference>
<evidence type="ECO:0000256" key="8">
    <source>
        <dbReference type="ARBA" id="ARBA00041763"/>
    </source>
</evidence>
<name>A0A1L0FFT7_9ASCO</name>
<keyword evidence="5" id="KW-0378">Hydrolase</keyword>
<keyword evidence="3" id="KW-0479">Metal-binding</keyword>
<evidence type="ECO:0000256" key="6">
    <source>
        <dbReference type="ARBA" id="ARBA00022833"/>
    </source>
</evidence>
<dbReference type="PROSITE" id="PS51747">
    <property type="entry name" value="CYT_DCMP_DEAMINASES_2"/>
    <property type="match status" value="1"/>
</dbReference>
<keyword evidence="6" id="KW-0862">Zinc</keyword>
<dbReference type="GO" id="GO:0008270">
    <property type="term" value="F:zinc ion binding"/>
    <property type="evidence" value="ECO:0007669"/>
    <property type="project" value="InterPro"/>
</dbReference>
<organism evidence="11 12">
    <name type="scientific">Hanseniaspora guilliermondii</name>
    <dbReference type="NCBI Taxonomy" id="56406"/>
    <lineage>
        <taxon>Eukaryota</taxon>
        <taxon>Fungi</taxon>
        <taxon>Dikarya</taxon>
        <taxon>Ascomycota</taxon>
        <taxon>Saccharomycotina</taxon>
        <taxon>Saccharomycetes</taxon>
        <taxon>Saccharomycodales</taxon>
        <taxon>Saccharomycodaceae</taxon>
        <taxon>Hanseniaspora</taxon>
    </lineage>
</organism>
<protein>
    <recommendedName>
        <fullName evidence="9">Deoxycytidylate deaminase</fullName>
        <ecNumber evidence="7">3.5.4.12</ecNumber>
    </recommendedName>
    <alternativeName>
        <fullName evidence="8">dCMP deaminase</fullName>
    </alternativeName>
</protein>
<dbReference type="GO" id="GO:0006231">
    <property type="term" value="P:dTMP biosynthetic process"/>
    <property type="evidence" value="ECO:0007669"/>
    <property type="project" value="EnsemblFungi"/>
</dbReference>
<feature type="domain" description="CMP/dCMP-type deaminase" evidence="10">
    <location>
        <begin position="208"/>
        <end position="352"/>
    </location>
</feature>
<dbReference type="Proteomes" id="UP000183365">
    <property type="component" value="Unassembled WGS sequence"/>
</dbReference>